<accession>A0A418Q5J1</accession>
<reference evidence="2 3" key="1">
    <citation type="submission" date="2018-09" db="EMBL/GenBank/DDBJ databases">
        <title>Optimization and identification of Corynebacterium falsenii FN1-14 from fish paste.</title>
        <authorList>
            <person name="Daroonpunt R."/>
            <person name="Tanasupawat S."/>
        </authorList>
    </citation>
    <scope>NUCLEOTIDE SEQUENCE [LARGE SCALE GENOMIC DNA]</scope>
    <source>
        <strain evidence="2 3">FN1-14</strain>
    </source>
</reference>
<dbReference type="RefSeq" id="WP_119665145.1">
    <property type="nucleotide sequence ID" value="NZ_QXJK01000011.1"/>
</dbReference>
<feature type="transmembrane region" description="Helical" evidence="1">
    <location>
        <begin position="59"/>
        <end position="79"/>
    </location>
</feature>
<keyword evidence="1" id="KW-0812">Transmembrane</keyword>
<evidence type="ECO:0000256" key="1">
    <source>
        <dbReference type="SAM" id="Phobius"/>
    </source>
</evidence>
<name>A0A418Q5J1_9CORY</name>
<feature type="transmembrane region" description="Helical" evidence="1">
    <location>
        <begin position="6"/>
        <end position="27"/>
    </location>
</feature>
<feature type="transmembrane region" description="Helical" evidence="1">
    <location>
        <begin position="150"/>
        <end position="168"/>
    </location>
</feature>
<keyword evidence="1" id="KW-1133">Transmembrane helix</keyword>
<dbReference type="OrthoDB" id="2082317at2"/>
<comment type="caution">
    <text evidence="2">The sequence shown here is derived from an EMBL/GenBank/DDBJ whole genome shotgun (WGS) entry which is preliminary data.</text>
</comment>
<feature type="transmembrane region" description="Helical" evidence="1">
    <location>
        <begin position="34"/>
        <end position="53"/>
    </location>
</feature>
<dbReference type="EMBL" id="QXJK01000011">
    <property type="protein sequence ID" value="RIX33878.1"/>
    <property type="molecule type" value="Genomic_DNA"/>
</dbReference>
<evidence type="ECO:0000313" key="3">
    <source>
        <dbReference type="Proteomes" id="UP000285278"/>
    </source>
</evidence>
<keyword evidence="3" id="KW-1185">Reference proteome</keyword>
<dbReference type="Proteomes" id="UP000285278">
    <property type="component" value="Unassembled WGS sequence"/>
</dbReference>
<protein>
    <submittedName>
        <fullName evidence="2">Uncharacterized protein</fullName>
    </submittedName>
</protein>
<proteinExistence type="predicted"/>
<dbReference type="AlphaFoldDB" id="A0A418Q5J1"/>
<feature type="transmembrane region" description="Helical" evidence="1">
    <location>
        <begin position="115"/>
        <end position="138"/>
    </location>
</feature>
<sequence>MIIAIILACEILFWVAILAGLSTRYLLNMPRLGAGLLICVPIIDLILLAATAVDLHNGATATVGHGLAAGYLGCSLGFGRRTIQWADERFAHRFAGGPAPTPTPKYGKDRVRYEAALWVNFLVAWFVSVGLLQLLIWLVGDVARTETLSAFVRLYTIIFVVETIYALSWKVWPRQRTQAESTHSS</sequence>
<dbReference type="STRING" id="1451189.CFAL_01285"/>
<organism evidence="2 3">
    <name type="scientific">Corynebacterium falsenii</name>
    <dbReference type="NCBI Taxonomy" id="108486"/>
    <lineage>
        <taxon>Bacteria</taxon>
        <taxon>Bacillati</taxon>
        <taxon>Actinomycetota</taxon>
        <taxon>Actinomycetes</taxon>
        <taxon>Mycobacteriales</taxon>
        <taxon>Corynebacteriaceae</taxon>
        <taxon>Corynebacterium</taxon>
    </lineage>
</organism>
<keyword evidence="1" id="KW-0472">Membrane</keyword>
<evidence type="ECO:0000313" key="2">
    <source>
        <dbReference type="EMBL" id="RIX33878.1"/>
    </source>
</evidence>
<gene>
    <name evidence="2" type="ORF">D3M95_09295</name>
</gene>